<evidence type="ECO:0000256" key="1">
    <source>
        <dbReference type="ARBA" id="ARBA00006594"/>
    </source>
</evidence>
<evidence type="ECO:0000313" key="7">
    <source>
        <dbReference type="EMBL" id="AEV67111.1"/>
    </source>
</evidence>
<dbReference type="EC" id="2.1.1.-" evidence="5"/>
<dbReference type="Gene3D" id="3.40.50.150">
    <property type="entry name" value="Vaccinia Virus protein VP39"/>
    <property type="match status" value="1"/>
</dbReference>
<sequence length="272" mass="31504">MEEIFYSIDFPYTFKDGSMIINSDCMTVLPKIKDKSVDLIFADPPYNLGKDYGNDSDKWKNKNEYLSWCYAWVDECFRVLKDTGTVYIMNSTQNISYIDVYIREKYNVINNIVWYYDSSGVQSKHKFGSLYEPIIMANKSAKCKYTFNGEDIMVEAKTGAVRRLIDYRKTPPQPYNSKKIPGNVWEFARVRYRMSEYEKHPSQKPEALLERIIKASSNAGDIVLDPFSGTFTASVVARRLGRKSIGIELSEDYYRIGLRRVLGLSEDKESDN</sequence>
<reference evidence="7 8" key="2">
    <citation type="journal article" date="2012" name="Stand. Genomic Sci.">
        <title>Complete Genome Sequence of Clostridium clariflavum DSM 19732.</title>
        <authorList>
            <person name="Izquierdo J.A."/>
            <person name="Goodwin L."/>
            <person name="Davenport K.W."/>
            <person name="Teshima H."/>
            <person name="Bruce D."/>
            <person name="Detter C."/>
            <person name="Tapia R."/>
            <person name="Han S."/>
            <person name="Land M."/>
            <person name="Hauser L."/>
            <person name="Jeffries C.D."/>
            <person name="Han J."/>
            <person name="Pitluck S."/>
            <person name="Nolan M."/>
            <person name="Chen A."/>
            <person name="Huntemann M."/>
            <person name="Mavromatis K."/>
            <person name="Mikhailova N."/>
            <person name="Liolios K."/>
            <person name="Woyke T."/>
            <person name="Lynd L.R."/>
        </authorList>
    </citation>
    <scope>NUCLEOTIDE SEQUENCE [LARGE SCALE GENOMIC DNA]</scope>
    <source>
        <strain evidence="8">DSM 19732 / NBRC 101661 / EBR45</strain>
    </source>
</reference>
<dbReference type="PANTHER" id="PTHR13370">
    <property type="entry name" value="RNA METHYLASE-RELATED"/>
    <property type="match status" value="1"/>
</dbReference>
<proteinExistence type="inferred from homology"/>
<evidence type="ECO:0000259" key="6">
    <source>
        <dbReference type="Pfam" id="PF01555"/>
    </source>
</evidence>
<evidence type="ECO:0000313" key="8">
    <source>
        <dbReference type="Proteomes" id="UP000005435"/>
    </source>
</evidence>
<dbReference type="PROSITE" id="PS00092">
    <property type="entry name" value="N6_MTASE"/>
    <property type="match status" value="1"/>
</dbReference>
<dbReference type="NCBIfam" id="NF008572">
    <property type="entry name" value="PRK11524.1"/>
    <property type="match status" value="1"/>
</dbReference>
<evidence type="ECO:0000256" key="3">
    <source>
        <dbReference type="ARBA" id="ARBA00022679"/>
    </source>
</evidence>
<dbReference type="AlphaFoldDB" id="G8M2N7"/>
<comment type="similarity">
    <text evidence="1 5">Belongs to the N(4)/N(6)-methyltransferase family.</text>
</comment>
<dbReference type="OrthoDB" id="9773571at2"/>
<dbReference type="Pfam" id="PF01555">
    <property type="entry name" value="N6_N4_Mtase"/>
    <property type="match status" value="1"/>
</dbReference>
<evidence type="ECO:0000256" key="2">
    <source>
        <dbReference type="ARBA" id="ARBA00022603"/>
    </source>
</evidence>
<dbReference type="InterPro" id="IPR029063">
    <property type="entry name" value="SAM-dependent_MTases_sf"/>
</dbReference>
<dbReference type="KEGG" id="ccl:Clocl_0377"/>
<dbReference type="STRING" id="720554.Clocl_0377"/>
<dbReference type="InterPro" id="IPR002052">
    <property type="entry name" value="DNA_methylase_N6_adenine_CS"/>
</dbReference>
<dbReference type="InterPro" id="IPR002941">
    <property type="entry name" value="DNA_methylase_N4/N6"/>
</dbReference>
<dbReference type="GO" id="GO:0032259">
    <property type="term" value="P:methylation"/>
    <property type="evidence" value="ECO:0007669"/>
    <property type="project" value="UniProtKB-KW"/>
</dbReference>
<evidence type="ECO:0000256" key="5">
    <source>
        <dbReference type="RuleBase" id="RU362026"/>
    </source>
</evidence>
<dbReference type="SUPFAM" id="SSF53335">
    <property type="entry name" value="S-adenosyl-L-methionine-dependent methyltransferases"/>
    <property type="match status" value="1"/>
</dbReference>
<dbReference type="HOGENOM" id="CLU_024927_5_2_9"/>
<dbReference type="GO" id="GO:0005737">
    <property type="term" value="C:cytoplasm"/>
    <property type="evidence" value="ECO:0007669"/>
    <property type="project" value="TreeGrafter"/>
</dbReference>
<dbReference type="EMBL" id="CP003065">
    <property type="protein sequence ID" value="AEV67111.1"/>
    <property type="molecule type" value="Genomic_DNA"/>
</dbReference>
<dbReference type="REBASE" id="45501">
    <property type="entry name" value="M.Ccl19732ORF377P"/>
</dbReference>
<name>G8M2N7_ACECE</name>
<keyword evidence="4" id="KW-0680">Restriction system</keyword>
<gene>
    <name evidence="7" type="ordered locus">Clocl_0377</name>
</gene>
<dbReference type="GO" id="GO:0009007">
    <property type="term" value="F:site-specific DNA-methyltransferase (adenine-specific) activity"/>
    <property type="evidence" value="ECO:0007669"/>
    <property type="project" value="TreeGrafter"/>
</dbReference>
<evidence type="ECO:0000256" key="4">
    <source>
        <dbReference type="ARBA" id="ARBA00022747"/>
    </source>
</evidence>
<dbReference type="PANTHER" id="PTHR13370:SF3">
    <property type="entry name" value="TRNA (GUANINE(10)-N2)-METHYLTRANSFERASE HOMOLOG"/>
    <property type="match status" value="1"/>
</dbReference>
<protein>
    <recommendedName>
        <fullName evidence="5">Methyltransferase</fullName>
        <ecNumber evidence="5">2.1.1.-</ecNumber>
    </recommendedName>
</protein>
<keyword evidence="8" id="KW-1185">Reference proteome</keyword>
<organism evidence="7 8">
    <name type="scientific">Acetivibrio clariflavus (strain DSM 19732 / NBRC 101661 / EBR45)</name>
    <name type="common">Clostridium clariflavum</name>
    <dbReference type="NCBI Taxonomy" id="720554"/>
    <lineage>
        <taxon>Bacteria</taxon>
        <taxon>Bacillati</taxon>
        <taxon>Bacillota</taxon>
        <taxon>Clostridia</taxon>
        <taxon>Eubacteriales</taxon>
        <taxon>Oscillospiraceae</taxon>
        <taxon>Acetivibrio</taxon>
    </lineage>
</organism>
<dbReference type="GO" id="GO:0003677">
    <property type="term" value="F:DNA binding"/>
    <property type="evidence" value="ECO:0007669"/>
    <property type="project" value="InterPro"/>
</dbReference>
<dbReference type="Proteomes" id="UP000005435">
    <property type="component" value="Chromosome"/>
</dbReference>
<feature type="domain" description="DNA methylase N-4/N-6" evidence="6">
    <location>
        <begin position="37"/>
        <end position="256"/>
    </location>
</feature>
<dbReference type="GO" id="GO:0009307">
    <property type="term" value="P:DNA restriction-modification system"/>
    <property type="evidence" value="ECO:0007669"/>
    <property type="project" value="UniProtKB-KW"/>
</dbReference>
<accession>G8M2N7</accession>
<dbReference type="InterPro" id="IPR001091">
    <property type="entry name" value="RM_Methyltransferase"/>
</dbReference>
<keyword evidence="2 7" id="KW-0489">Methyltransferase</keyword>
<dbReference type="GO" id="GO:0008170">
    <property type="term" value="F:N-methyltransferase activity"/>
    <property type="evidence" value="ECO:0007669"/>
    <property type="project" value="InterPro"/>
</dbReference>
<reference evidence="8" key="1">
    <citation type="submission" date="2011-12" db="EMBL/GenBank/DDBJ databases">
        <title>Complete sequence of Clostridium clariflavum DSM 19732.</title>
        <authorList>
            <consortium name="US DOE Joint Genome Institute"/>
            <person name="Lucas S."/>
            <person name="Han J."/>
            <person name="Lapidus A."/>
            <person name="Cheng J.-F."/>
            <person name="Goodwin L."/>
            <person name="Pitluck S."/>
            <person name="Peters L."/>
            <person name="Teshima H."/>
            <person name="Detter J.C."/>
            <person name="Han C."/>
            <person name="Tapia R."/>
            <person name="Land M."/>
            <person name="Hauser L."/>
            <person name="Kyrpides N."/>
            <person name="Ivanova N."/>
            <person name="Pagani I."/>
            <person name="Kitzmiller T."/>
            <person name="Lynd L."/>
            <person name="Izquierdo J."/>
            <person name="Woyke T."/>
        </authorList>
    </citation>
    <scope>NUCLEOTIDE SEQUENCE [LARGE SCALE GENOMIC DNA]</scope>
    <source>
        <strain evidence="8">DSM 19732 / NBRC 101661 / EBR45</strain>
    </source>
</reference>
<dbReference type="eggNOG" id="COG2189">
    <property type="taxonomic scope" value="Bacteria"/>
</dbReference>
<dbReference type="PRINTS" id="PR00508">
    <property type="entry name" value="S21N4MTFRASE"/>
</dbReference>
<keyword evidence="3" id="KW-0808">Transferase</keyword>